<dbReference type="Proteomes" id="UP000186601">
    <property type="component" value="Unassembled WGS sequence"/>
</dbReference>
<accession>A0A2R6PGF5</accession>
<sequence>MPSVTVVSLPAEVIAMVIQCLAAINHKSYKPVEITKHELASCSLTCRYWARQCRPSIFGRIKLLSRADVLTLLSFLESPRSNIAPHIRYVSVEQKESREPYEPWIHLFVALVHKLPHVRWDLTLIDITSPPRPQSLRSIYRGLPRPLPSPSSLVALQITNYHLRAFTHLVRLVASLPSLEQLSCTRLSWDSDPVEFSRISNRFRHKHGLRVHMIQCQDHSSMIWLRPHMMQLGQLDVTIVCHLVRCIVSGIRYENSVEELHSSLGGSAETFGTGSFRPSLTGSNPQNETGLNRAEGVIYKFWITVPNAPAYDGAPALEFTFHEPEPLCTSVRSIYVYGDSLLPTLRPLDRAELGGYDWETFDKLAGRFLHLEEVVFRIKTDQPETLARVQSDLESRMPLLHELGKLNFQCIPETKGVYQQVHLSPMGEYELDAGTAQGISKDAEFALYRSRVPLSFSPPLMTLVAREPSTFSTLLVPRNTQPSTLIKDGFVLQTVPGARESLRVSIHADKNFRSIFKRLHEMIARTNESNRRIHLVDSQDATELEVRVCGDKILFDMVMSQRTHRISESLALRPLAPEDTYTIIRAAAHYLWQLRRKPPSSALRAGIDVKLHKLEQDDTQLDDWLLPVMLPDVKSHTTLRDGEEVDLFVDDDDKYGMTILNKESYIKSWNLDRDPLRPQESMTVGYGRDGGNPWKYYLDDWQESDFGFLKIFLTTKRVDLSHILQESPFAGSRDAPEPEPKKPIPLWDTITVMINQRKPSVRG</sequence>
<dbReference type="EMBL" id="MLYV02000493">
    <property type="protein sequence ID" value="PSR90698.1"/>
    <property type="molecule type" value="Genomic_DNA"/>
</dbReference>
<evidence type="ECO:0000313" key="1">
    <source>
        <dbReference type="EMBL" id="PSR90698.1"/>
    </source>
</evidence>
<organism evidence="1 2">
    <name type="scientific">Hermanssonia centrifuga</name>
    <dbReference type="NCBI Taxonomy" id="98765"/>
    <lineage>
        <taxon>Eukaryota</taxon>
        <taxon>Fungi</taxon>
        <taxon>Dikarya</taxon>
        <taxon>Basidiomycota</taxon>
        <taxon>Agaricomycotina</taxon>
        <taxon>Agaricomycetes</taxon>
        <taxon>Polyporales</taxon>
        <taxon>Meruliaceae</taxon>
        <taxon>Hermanssonia</taxon>
    </lineage>
</organism>
<comment type="caution">
    <text evidence="1">The sequence shown here is derived from an EMBL/GenBank/DDBJ whole genome shotgun (WGS) entry which is preliminary data.</text>
</comment>
<name>A0A2R6PGF5_9APHY</name>
<evidence type="ECO:0000313" key="2">
    <source>
        <dbReference type="Proteomes" id="UP000186601"/>
    </source>
</evidence>
<dbReference type="OrthoDB" id="10686737at2759"/>
<gene>
    <name evidence="1" type="ORF">PHLCEN_2v4847</name>
</gene>
<proteinExistence type="predicted"/>
<protein>
    <submittedName>
        <fullName evidence="1">Uncharacterized protein</fullName>
    </submittedName>
</protein>
<keyword evidence="2" id="KW-1185">Reference proteome</keyword>
<dbReference type="AlphaFoldDB" id="A0A2R6PGF5"/>
<reference evidence="1 2" key="1">
    <citation type="submission" date="2018-02" db="EMBL/GenBank/DDBJ databases">
        <title>Genome sequence of the basidiomycete white-rot fungus Phlebia centrifuga.</title>
        <authorList>
            <person name="Granchi Z."/>
            <person name="Peng M."/>
            <person name="de Vries R.P."/>
            <person name="Hilden K."/>
            <person name="Makela M.R."/>
            <person name="Grigoriev I."/>
            <person name="Riley R."/>
        </authorList>
    </citation>
    <scope>NUCLEOTIDE SEQUENCE [LARGE SCALE GENOMIC DNA]</scope>
    <source>
        <strain evidence="1 2">FBCC195</strain>
    </source>
</reference>